<evidence type="ECO:0000259" key="1">
    <source>
        <dbReference type="Pfam" id="PF03795"/>
    </source>
</evidence>
<dbReference type="Pfam" id="PF03795">
    <property type="entry name" value="YCII"/>
    <property type="match status" value="1"/>
</dbReference>
<dbReference type="EMBL" id="AP024684">
    <property type="protein sequence ID" value="BCX42314.1"/>
    <property type="molecule type" value="Genomic_DNA"/>
</dbReference>
<proteinExistence type="predicted"/>
<dbReference type="InterPro" id="IPR005545">
    <property type="entry name" value="YCII"/>
</dbReference>
<protein>
    <submittedName>
        <fullName evidence="2">YciI family protein</fullName>
    </submittedName>
</protein>
<dbReference type="PANTHER" id="PTHR35174:SF3">
    <property type="entry name" value="BLL7171 PROTEIN"/>
    <property type="match status" value="1"/>
</dbReference>
<evidence type="ECO:0000313" key="2">
    <source>
        <dbReference type="EMBL" id="BCX42314.1"/>
    </source>
</evidence>
<dbReference type="PANTHER" id="PTHR35174">
    <property type="entry name" value="BLL7171 PROTEIN-RELATED"/>
    <property type="match status" value="1"/>
</dbReference>
<sequence>MDTRPRQDRAMQQYLLLIYIEPALLQALPTEEFNALMRDCLAHADQLQAEGTLLAAQKLQPVDTAQTLRVRDGHSRVLDGPFAETRELLAGFNLIVARDRDEAMRIARDFPWARFGSIEVRPLEDMDAERERCGAPAAAMAAAAP</sequence>
<evidence type="ECO:0000313" key="3">
    <source>
        <dbReference type="Proteomes" id="UP000825066"/>
    </source>
</evidence>
<keyword evidence="3" id="KW-1185">Reference proteome</keyword>
<feature type="domain" description="YCII-related" evidence="1">
    <location>
        <begin position="13"/>
        <end position="126"/>
    </location>
</feature>
<accession>A0ABM7R0K0</accession>
<organism evidence="2 3">
    <name type="scientific">Stenotrophomonas pavanii</name>
    <dbReference type="NCBI Taxonomy" id="487698"/>
    <lineage>
        <taxon>Bacteria</taxon>
        <taxon>Pseudomonadati</taxon>
        <taxon>Pseudomonadota</taxon>
        <taxon>Gammaproteobacteria</taxon>
        <taxon>Lysobacterales</taxon>
        <taxon>Lysobacteraceae</taxon>
        <taxon>Stenotrophomonas</taxon>
    </lineage>
</organism>
<gene>
    <name evidence="2" type="ORF">STNY_R04730</name>
</gene>
<name>A0ABM7R0K0_9GAMM</name>
<reference evidence="2 3" key="1">
    <citation type="submission" date="2021-05" db="EMBL/GenBank/DDBJ databases">
        <title>Complete Genome Sequence of Stenotrophomonas pavanii strain Y.</title>
        <authorList>
            <person name="Dohra H."/>
            <person name="Mohad Din A.R.J."/>
            <person name="Suzuki K."/>
            <person name="Fatma A."/>
            <person name="Honjyo M."/>
            <person name="Nishimura T."/>
            <person name="Moriuch R."/>
            <person name="Masuda K."/>
            <person name="Minoura A."/>
            <person name="Tashiro Y."/>
            <person name="Futamata H."/>
        </authorList>
    </citation>
    <scope>NUCLEOTIDE SEQUENCE [LARGE SCALE GENOMIC DNA]</scope>
    <source>
        <strain evidence="3">Y</strain>
    </source>
</reference>
<dbReference type="Proteomes" id="UP000825066">
    <property type="component" value="Chromosome"/>
</dbReference>